<feature type="domain" description="Choloylglycine hydrolase/NAAA C-terminal" evidence="4">
    <location>
        <begin position="22"/>
        <end position="343"/>
    </location>
</feature>
<evidence type="ECO:0000313" key="6">
    <source>
        <dbReference type="Proteomes" id="UP000191153"/>
    </source>
</evidence>
<feature type="signal peptide" evidence="3">
    <location>
        <begin position="1"/>
        <end position="21"/>
    </location>
</feature>
<dbReference type="STRING" id="180163.SAMN02745174_01823"/>
<evidence type="ECO:0000256" key="2">
    <source>
        <dbReference type="ARBA" id="ARBA00022801"/>
    </source>
</evidence>
<dbReference type="AlphaFoldDB" id="A0A1T4P8D1"/>
<dbReference type="RefSeq" id="WP_078694284.1">
    <property type="nucleotide sequence ID" value="NZ_FUWX01000013.1"/>
</dbReference>
<accession>A0A1T4P8D1</accession>
<dbReference type="InterPro" id="IPR029055">
    <property type="entry name" value="Ntn_hydrolases_N"/>
</dbReference>
<dbReference type="OrthoDB" id="9794717at2"/>
<gene>
    <name evidence="5" type="ORF">SAMN02745174_01823</name>
</gene>
<keyword evidence="6" id="KW-1185">Reference proteome</keyword>
<sequence length="363" mass="40615">MKKRLVGYLCLLGGIFIQANACTGISLKTVDNNYVQGRTIEWGEYVLKSDLIIGQRGLNYESYTPDGGKGFKWKGKYGFVGISLMADNFIGEGINEKGLTAGIFYFTRYGSLAKYNKKDTKKSLMDMEFVRWVLSSFSTVDEVEAALKNIVIVPTGYDKDGNPFPTGHWRVTDKDGNNIVIEIVDNGKIEIFKNKVGVITNAPGYEWQTTNLNNYINLQPGGIASKKMGEQNIFPFGAGTGLLGLPGDVTPPSRFIRAAIYANNTPELKNSKDAVKETFHILNNFDIPIGIQFADKNHIPKDLLSATQWTTAIDQNNGKFYYKTMFNSQIRMVDLKTINFDKCGYKILPLDKSKEENIEKIKI</sequence>
<dbReference type="InterPro" id="IPR052193">
    <property type="entry name" value="Peptidase_C59"/>
</dbReference>
<organism evidence="5 6">
    <name type="scientific">Cetobacterium ceti</name>
    <dbReference type="NCBI Taxonomy" id="180163"/>
    <lineage>
        <taxon>Bacteria</taxon>
        <taxon>Fusobacteriati</taxon>
        <taxon>Fusobacteriota</taxon>
        <taxon>Fusobacteriia</taxon>
        <taxon>Fusobacteriales</taxon>
        <taxon>Fusobacteriaceae</taxon>
        <taxon>Cetobacterium</taxon>
    </lineage>
</organism>
<keyword evidence="3" id="KW-0732">Signal</keyword>
<evidence type="ECO:0000256" key="1">
    <source>
        <dbReference type="ARBA" id="ARBA00006625"/>
    </source>
</evidence>
<keyword evidence="2 5" id="KW-0378">Hydrolase</keyword>
<dbReference type="Pfam" id="PF02275">
    <property type="entry name" value="CBAH"/>
    <property type="match status" value="1"/>
</dbReference>
<dbReference type="InterPro" id="IPR029132">
    <property type="entry name" value="CBAH/NAAA_C"/>
</dbReference>
<evidence type="ECO:0000313" key="5">
    <source>
        <dbReference type="EMBL" id="SJZ87793.1"/>
    </source>
</evidence>
<dbReference type="GO" id="GO:0016787">
    <property type="term" value="F:hydrolase activity"/>
    <property type="evidence" value="ECO:0007669"/>
    <property type="project" value="UniProtKB-KW"/>
</dbReference>
<reference evidence="5 6" key="1">
    <citation type="submission" date="2017-02" db="EMBL/GenBank/DDBJ databases">
        <authorList>
            <person name="Peterson S.W."/>
        </authorList>
    </citation>
    <scope>NUCLEOTIDE SEQUENCE [LARGE SCALE GENOMIC DNA]</scope>
    <source>
        <strain evidence="5 6">ATCC 700028</strain>
    </source>
</reference>
<dbReference type="PANTHER" id="PTHR35527">
    <property type="entry name" value="CHOLOYLGLYCINE HYDROLASE"/>
    <property type="match status" value="1"/>
</dbReference>
<dbReference type="EMBL" id="FUWX01000013">
    <property type="protein sequence ID" value="SJZ87793.1"/>
    <property type="molecule type" value="Genomic_DNA"/>
</dbReference>
<comment type="similarity">
    <text evidence="1">Belongs to the peptidase C59 family.</text>
</comment>
<evidence type="ECO:0000259" key="4">
    <source>
        <dbReference type="Pfam" id="PF02275"/>
    </source>
</evidence>
<dbReference type="Proteomes" id="UP000191153">
    <property type="component" value="Unassembled WGS sequence"/>
</dbReference>
<dbReference type="PANTHER" id="PTHR35527:SF2">
    <property type="entry name" value="HYDROLASE"/>
    <property type="match status" value="1"/>
</dbReference>
<feature type="chain" id="PRO_5012346023" evidence="3">
    <location>
        <begin position="22"/>
        <end position="363"/>
    </location>
</feature>
<evidence type="ECO:0000256" key="3">
    <source>
        <dbReference type="SAM" id="SignalP"/>
    </source>
</evidence>
<dbReference type="Gene3D" id="3.60.60.10">
    <property type="entry name" value="Penicillin V Acylase, Chain A"/>
    <property type="match status" value="1"/>
</dbReference>
<protein>
    <submittedName>
        <fullName evidence="5">Choloylglycine hydrolase</fullName>
    </submittedName>
</protein>
<proteinExistence type="inferred from homology"/>
<name>A0A1T4P8D1_9FUSO</name>
<dbReference type="SUPFAM" id="SSF56235">
    <property type="entry name" value="N-terminal nucleophile aminohydrolases (Ntn hydrolases)"/>
    <property type="match status" value="1"/>
</dbReference>
<dbReference type="CDD" id="cd00542">
    <property type="entry name" value="Ntn_PVA"/>
    <property type="match status" value="1"/>
</dbReference>